<gene>
    <name evidence="1" type="ORF">AKJ57_02110</name>
</gene>
<proteinExistence type="predicted"/>
<evidence type="ECO:0000313" key="2">
    <source>
        <dbReference type="Proteomes" id="UP000070163"/>
    </source>
</evidence>
<evidence type="ECO:0008006" key="3">
    <source>
        <dbReference type="Google" id="ProtNLM"/>
    </source>
</evidence>
<keyword evidence="2" id="KW-1185">Reference proteome</keyword>
<accession>A0A133UAI6</accession>
<protein>
    <recommendedName>
        <fullName evidence="3">AbiEi antitoxin C-terminal domain-containing protein</fullName>
    </recommendedName>
</protein>
<dbReference type="AlphaFoldDB" id="A0A133UAI6"/>
<sequence length="277" mass="31933">MLPDWIGIPHCKLYAAYSSKRSFSMQEAKEVTGKPKKLLRKILSELGKRGLLVSVDGGYYLPDFEGFCLGVKLRDELEGIDPEEKLRRAESEYLIVGSYAAFLYHEYQFPSRHRIKVKREDYGLWYNLLDFKIDPSLTGQEYENRRELDGLSVAPPERVFVEGVAKGSADSILDSVSLALSVDIDWDEVVKLAMEKGVEREVGALLRILNQRSKSRIAPRKTIDELRSQVKKIGRAKEFPRNVLVQERTFSEWGKKWHLELTLPRYVIEKPIEELMP</sequence>
<comment type="caution">
    <text evidence="1">The sequence shown here is derived from an EMBL/GenBank/DDBJ whole genome shotgun (WGS) entry which is preliminary data.</text>
</comment>
<evidence type="ECO:0000313" key="1">
    <source>
        <dbReference type="EMBL" id="KXA91204.1"/>
    </source>
</evidence>
<name>A0A133UAI6_9EURY</name>
<dbReference type="EMBL" id="LHXJ01000017">
    <property type="protein sequence ID" value="KXA91204.1"/>
    <property type="molecule type" value="Genomic_DNA"/>
</dbReference>
<dbReference type="Proteomes" id="UP000070163">
    <property type="component" value="Unassembled WGS sequence"/>
</dbReference>
<organism evidence="1 2">
    <name type="scientific">candidate division MSBL1 archaeon SCGC-AAA259A05</name>
    <dbReference type="NCBI Taxonomy" id="1698259"/>
    <lineage>
        <taxon>Archaea</taxon>
        <taxon>Methanobacteriati</taxon>
        <taxon>Methanobacteriota</taxon>
        <taxon>candidate division MSBL1</taxon>
    </lineage>
</organism>
<reference evidence="1 2" key="1">
    <citation type="journal article" date="2016" name="Sci. Rep.">
        <title>Metabolic traits of an uncultured archaeal lineage -MSBL1- from brine pools of the Red Sea.</title>
        <authorList>
            <person name="Mwirichia R."/>
            <person name="Alam I."/>
            <person name="Rashid M."/>
            <person name="Vinu M."/>
            <person name="Ba-Alawi W."/>
            <person name="Anthony Kamau A."/>
            <person name="Kamanda Ngugi D."/>
            <person name="Goker M."/>
            <person name="Klenk H.P."/>
            <person name="Bajic V."/>
            <person name="Stingl U."/>
        </authorList>
    </citation>
    <scope>NUCLEOTIDE SEQUENCE [LARGE SCALE GENOMIC DNA]</scope>
    <source>
        <strain evidence="1">SCGC-AAA259A05</strain>
    </source>
</reference>